<evidence type="ECO:0000256" key="1">
    <source>
        <dbReference type="SAM" id="SignalP"/>
    </source>
</evidence>
<protein>
    <recommendedName>
        <fullName evidence="4">DUF4864 domain-containing protein</fullName>
    </recommendedName>
</protein>
<feature type="chain" id="PRO_5045131705" description="DUF4864 domain-containing protein" evidence="1">
    <location>
        <begin position="21"/>
        <end position="154"/>
    </location>
</feature>
<keyword evidence="1" id="KW-0732">Signal</keyword>
<evidence type="ECO:0008006" key="4">
    <source>
        <dbReference type="Google" id="ProtNLM"/>
    </source>
</evidence>
<sequence length="154" mass="16257">MKLKALTACALFATVTAATAQDQTPGSVASAILNGYARQDVTMIAPYSNETNANFFARLLAGDESPSELFDGTRGEAGTGWDGKSLAVRYNDRGQAIIPFAIEAANGPAGLFSGADGRYMAIVLTLDGPQDTSWGFEDINYIARSDYAAMAESR</sequence>
<organism evidence="2 3">
    <name type="scientific">Pararhodobacter zhoushanensis</name>
    <dbReference type="NCBI Taxonomy" id="2479545"/>
    <lineage>
        <taxon>Bacteria</taxon>
        <taxon>Pseudomonadati</taxon>
        <taxon>Pseudomonadota</taxon>
        <taxon>Alphaproteobacteria</taxon>
        <taxon>Rhodobacterales</taxon>
        <taxon>Paracoccaceae</taxon>
        <taxon>Pararhodobacter</taxon>
    </lineage>
</organism>
<gene>
    <name evidence="2" type="ORF">OKW52_19575</name>
</gene>
<dbReference type="Proteomes" id="UP001208938">
    <property type="component" value="Unassembled WGS sequence"/>
</dbReference>
<evidence type="ECO:0000313" key="3">
    <source>
        <dbReference type="Proteomes" id="UP001208938"/>
    </source>
</evidence>
<feature type="signal peptide" evidence="1">
    <location>
        <begin position="1"/>
        <end position="20"/>
    </location>
</feature>
<reference evidence="2 3" key="1">
    <citation type="submission" date="2022-10" db="EMBL/GenBank/DDBJ databases">
        <title>Pararhodobacter sp. nov., isolated from marine algae.</title>
        <authorList>
            <person name="Choi B.J."/>
            <person name="Kim J.M."/>
            <person name="Lee J.K."/>
            <person name="Choi D.G."/>
            <person name="Jeon C.O."/>
        </authorList>
    </citation>
    <scope>NUCLEOTIDE SEQUENCE [LARGE SCALE GENOMIC DNA]</scope>
    <source>
        <strain evidence="2 3">ZQ420</strain>
    </source>
</reference>
<evidence type="ECO:0000313" key="2">
    <source>
        <dbReference type="EMBL" id="MCW1934392.1"/>
    </source>
</evidence>
<name>A0ABT3H3I4_9RHOB</name>
<comment type="caution">
    <text evidence="2">The sequence shown here is derived from an EMBL/GenBank/DDBJ whole genome shotgun (WGS) entry which is preliminary data.</text>
</comment>
<accession>A0ABT3H3I4</accession>
<keyword evidence="3" id="KW-1185">Reference proteome</keyword>
<dbReference type="EMBL" id="JAPDFL010000001">
    <property type="protein sequence ID" value="MCW1934392.1"/>
    <property type="molecule type" value="Genomic_DNA"/>
</dbReference>
<dbReference type="RefSeq" id="WP_264507191.1">
    <property type="nucleotide sequence ID" value="NZ_JAPDFL010000001.1"/>
</dbReference>
<proteinExistence type="predicted"/>